<dbReference type="EMBL" id="BAABHF010000049">
    <property type="protein sequence ID" value="GAA4514464.1"/>
    <property type="molecule type" value="Genomic_DNA"/>
</dbReference>
<protein>
    <recommendedName>
        <fullName evidence="4">Integral membrane protein</fullName>
    </recommendedName>
</protein>
<feature type="transmembrane region" description="Helical" evidence="1">
    <location>
        <begin position="6"/>
        <end position="25"/>
    </location>
</feature>
<organism evidence="2 3">
    <name type="scientific">Actinoallomurus oryzae</name>
    <dbReference type="NCBI Taxonomy" id="502180"/>
    <lineage>
        <taxon>Bacteria</taxon>
        <taxon>Bacillati</taxon>
        <taxon>Actinomycetota</taxon>
        <taxon>Actinomycetes</taxon>
        <taxon>Streptosporangiales</taxon>
        <taxon>Thermomonosporaceae</taxon>
        <taxon>Actinoallomurus</taxon>
    </lineage>
</organism>
<sequence>MEIAALVMWVLTAVAGLRLLVRWLAEGGLRRQGTKVTRYPAVLLLGHPTLAVLALATWVAFLLTRSSVYAWGSFGGLVLVALLGFTMFTRWLTGQGGKHARDGEQVFPVVAVVAHGAVATLTFVLVLLTAITVSRH</sequence>
<keyword evidence="1" id="KW-0812">Transmembrane</keyword>
<keyword evidence="1" id="KW-0472">Membrane</keyword>
<feature type="transmembrane region" description="Helical" evidence="1">
    <location>
        <begin position="68"/>
        <end position="88"/>
    </location>
</feature>
<proteinExistence type="predicted"/>
<feature type="transmembrane region" description="Helical" evidence="1">
    <location>
        <begin position="109"/>
        <end position="133"/>
    </location>
</feature>
<accession>A0ABP8QZW6</accession>
<dbReference type="RefSeq" id="WP_345473533.1">
    <property type="nucleotide sequence ID" value="NZ_BAABHF010000049.1"/>
</dbReference>
<evidence type="ECO:0000313" key="3">
    <source>
        <dbReference type="Proteomes" id="UP001500503"/>
    </source>
</evidence>
<evidence type="ECO:0008006" key="4">
    <source>
        <dbReference type="Google" id="ProtNLM"/>
    </source>
</evidence>
<dbReference type="Proteomes" id="UP001500503">
    <property type="component" value="Unassembled WGS sequence"/>
</dbReference>
<evidence type="ECO:0000256" key="1">
    <source>
        <dbReference type="SAM" id="Phobius"/>
    </source>
</evidence>
<feature type="transmembrane region" description="Helical" evidence="1">
    <location>
        <begin position="37"/>
        <end position="62"/>
    </location>
</feature>
<name>A0ABP8QZW6_9ACTN</name>
<evidence type="ECO:0000313" key="2">
    <source>
        <dbReference type="EMBL" id="GAA4514464.1"/>
    </source>
</evidence>
<reference evidence="3" key="1">
    <citation type="journal article" date="2019" name="Int. J. Syst. Evol. Microbiol.">
        <title>The Global Catalogue of Microorganisms (GCM) 10K type strain sequencing project: providing services to taxonomists for standard genome sequencing and annotation.</title>
        <authorList>
            <consortium name="The Broad Institute Genomics Platform"/>
            <consortium name="The Broad Institute Genome Sequencing Center for Infectious Disease"/>
            <person name="Wu L."/>
            <person name="Ma J."/>
        </authorList>
    </citation>
    <scope>NUCLEOTIDE SEQUENCE [LARGE SCALE GENOMIC DNA]</scope>
    <source>
        <strain evidence="3">JCM 17933</strain>
    </source>
</reference>
<keyword evidence="1" id="KW-1133">Transmembrane helix</keyword>
<gene>
    <name evidence="2" type="ORF">GCM10023191_082990</name>
</gene>
<keyword evidence="3" id="KW-1185">Reference proteome</keyword>
<comment type="caution">
    <text evidence="2">The sequence shown here is derived from an EMBL/GenBank/DDBJ whole genome shotgun (WGS) entry which is preliminary data.</text>
</comment>